<sequence>MNCNECVAEPRRRNQYQHQHLVANTRPLQKRPLYLVVAGRIVKSPEPEAAITLEAYHNAFQPLPNRSISNTVCILPQATVDQGKHIHTQAIGWPNFGAGDKDRRQIFNYITIRPGEDYVVRHEICKSRIGACSPIRGEKCKVSLNDNALGTLFWCWGDLKDMEDKKFGDGPFTRRFFEENGHEWNEDYGREDLWLKGEDHTKLALVIKKGKQSWRLFEKASTT</sequence>
<dbReference type="AlphaFoldDB" id="A0A2V1E2W3"/>
<organism evidence="1 2">
    <name type="scientific">Periconia macrospinosa</name>
    <dbReference type="NCBI Taxonomy" id="97972"/>
    <lineage>
        <taxon>Eukaryota</taxon>
        <taxon>Fungi</taxon>
        <taxon>Dikarya</taxon>
        <taxon>Ascomycota</taxon>
        <taxon>Pezizomycotina</taxon>
        <taxon>Dothideomycetes</taxon>
        <taxon>Pleosporomycetidae</taxon>
        <taxon>Pleosporales</taxon>
        <taxon>Massarineae</taxon>
        <taxon>Periconiaceae</taxon>
        <taxon>Periconia</taxon>
    </lineage>
</organism>
<protein>
    <submittedName>
        <fullName evidence="1">Uncharacterized protein</fullName>
    </submittedName>
</protein>
<accession>A0A2V1E2W3</accession>
<dbReference type="OrthoDB" id="3797892at2759"/>
<proteinExistence type="predicted"/>
<evidence type="ECO:0000313" key="2">
    <source>
        <dbReference type="Proteomes" id="UP000244855"/>
    </source>
</evidence>
<evidence type="ECO:0000313" key="1">
    <source>
        <dbReference type="EMBL" id="PVI04791.1"/>
    </source>
</evidence>
<reference evidence="1 2" key="1">
    <citation type="journal article" date="2018" name="Sci. Rep.">
        <title>Comparative genomics provides insights into the lifestyle and reveals functional heterogeneity of dark septate endophytic fungi.</title>
        <authorList>
            <person name="Knapp D.G."/>
            <person name="Nemeth J.B."/>
            <person name="Barry K."/>
            <person name="Hainaut M."/>
            <person name="Henrissat B."/>
            <person name="Johnson J."/>
            <person name="Kuo A."/>
            <person name="Lim J.H.P."/>
            <person name="Lipzen A."/>
            <person name="Nolan M."/>
            <person name="Ohm R.A."/>
            <person name="Tamas L."/>
            <person name="Grigoriev I.V."/>
            <person name="Spatafora J.W."/>
            <person name="Nagy L.G."/>
            <person name="Kovacs G.M."/>
        </authorList>
    </citation>
    <scope>NUCLEOTIDE SEQUENCE [LARGE SCALE GENOMIC DNA]</scope>
    <source>
        <strain evidence="1 2">DSE2036</strain>
    </source>
</reference>
<gene>
    <name evidence="1" type="ORF">DM02DRAFT_624584</name>
</gene>
<keyword evidence="2" id="KW-1185">Reference proteome</keyword>
<dbReference type="Proteomes" id="UP000244855">
    <property type="component" value="Unassembled WGS sequence"/>
</dbReference>
<name>A0A2V1E2W3_9PLEO</name>
<dbReference type="EMBL" id="KZ805318">
    <property type="protein sequence ID" value="PVI04791.1"/>
    <property type="molecule type" value="Genomic_DNA"/>
</dbReference>